<feature type="region of interest" description="Disordered" evidence="1">
    <location>
        <begin position="36"/>
        <end position="89"/>
    </location>
</feature>
<evidence type="ECO:0000313" key="3">
    <source>
        <dbReference type="Proteomes" id="UP000678393"/>
    </source>
</evidence>
<dbReference type="OrthoDB" id="6160210at2759"/>
<dbReference type="EMBL" id="CAJHNH020004857">
    <property type="protein sequence ID" value="CAG5131758.1"/>
    <property type="molecule type" value="Genomic_DNA"/>
</dbReference>
<reference evidence="2" key="1">
    <citation type="submission" date="2021-04" db="EMBL/GenBank/DDBJ databases">
        <authorList>
            <consortium name="Molecular Ecology Group"/>
        </authorList>
    </citation>
    <scope>NUCLEOTIDE SEQUENCE</scope>
</reference>
<gene>
    <name evidence="2" type="ORF">CUNI_LOCUS17316</name>
</gene>
<feature type="non-terminal residue" evidence="2">
    <location>
        <position position="270"/>
    </location>
</feature>
<protein>
    <submittedName>
        <fullName evidence="2">Uncharacterized protein</fullName>
    </submittedName>
</protein>
<evidence type="ECO:0000256" key="1">
    <source>
        <dbReference type="SAM" id="MobiDB-lite"/>
    </source>
</evidence>
<accession>A0A8S3ZUR4</accession>
<organism evidence="2 3">
    <name type="scientific">Candidula unifasciata</name>
    <dbReference type="NCBI Taxonomy" id="100452"/>
    <lineage>
        <taxon>Eukaryota</taxon>
        <taxon>Metazoa</taxon>
        <taxon>Spiralia</taxon>
        <taxon>Lophotrochozoa</taxon>
        <taxon>Mollusca</taxon>
        <taxon>Gastropoda</taxon>
        <taxon>Heterobranchia</taxon>
        <taxon>Euthyneura</taxon>
        <taxon>Panpulmonata</taxon>
        <taxon>Eupulmonata</taxon>
        <taxon>Stylommatophora</taxon>
        <taxon>Helicina</taxon>
        <taxon>Helicoidea</taxon>
        <taxon>Geomitridae</taxon>
        <taxon>Candidula</taxon>
    </lineage>
</organism>
<name>A0A8S3ZUR4_9EUPU</name>
<comment type="caution">
    <text evidence="2">The sequence shown here is derived from an EMBL/GenBank/DDBJ whole genome shotgun (WGS) entry which is preliminary data.</text>
</comment>
<evidence type="ECO:0000313" key="2">
    <source>
        <dbReference type="EMBL" id="CAG5131758.1"/>
    </source>
</evidence>
<feature type="compositionally biased region" description="Low complexity" evidence="1">
    <location>
        <begin position="61"/>
        <end position="89"/>
    </location>
</feature>
<keyword evidence="3" id="KW-1185">Reference proteome</keyword>
<dbReference type="Proteomes" id="UP000678393">
    <property type="component" value="Unassembled WGS sequence"/>
</dbReference>
<sequence>MQPGLTHTVQLTTGPLLASKDVENFFDNLDSRTAYSEATSRKESNLRPWTNGLAGYRAPGSADSLTGSSSRDSTSSSNDTSNVKSDNSTLSDFCSEVHAINSDVGFSSGLQFFSGAQKGQLTDNKMYQGGLALPPSATGYGQDPMANGYLHSGTSPVYVPSTRAMLPVQYMGTPTQNMGTPTTSSHLWTSPNDVTAYTPANTLHSSAAYPFNTTASQGTGRNDAAAGFASPLGRHGGMGGYPTYMGAELSPWNTFNNLALQQGFRPTTGP</sequence>
<dbReference type="AlphaFoldDB" id="A0A8S3ZUR4"/>
<proteinExistence type="predicted"/>